<comment type="function">
    <text evidence="7">Functions as a component of the nuclear pore complex (NPC).</text>
</comment>
<dbReference type="GO" id="GO:0017056">
    <property type="term" value="F:structural constituent of nuclear pore"/>
    <property type="evidence" value="ECO:0007669"/>
    <property type="project" value="UniProtKB-UniRule"/>
</dbReference>
<protein>
    <recommendedName>
        <fullName evidence="7">Nuclear pore complex protein</fullName>
    </recommendedName>
</protein>
<comment type="similarity">
    <text evidence="7">Belongs to the nucleoporin Nup84/Nup107 family.</text>
</comment>
<dbReference type="GO" id="GO:0006606">
    <property type="term" value="P:protein import into nucleus"/>
    <property type="evidence" value="ECO:0007669"/>
    <property type="project" value="TreeGrafter"/>
</dbReference>
<dbReference type="Proteomes" id="UP000279259">
    <property type="component" value="Unassembled WGS sequence"/>
</dbReference>
<name>A0A427YLA2_9TREE</name>
<dbReference type="GO" id="GO:0000973">
    <property type="term" value="P:post-transcriptional tethering of RNA polymerase II gene DNA at nuclear periphery"/>
    <property type="evidence" value="ECO:0007669"/>
    <property type="project" value="TreeGrafter"/>
</dbReference>
<reference evidence="8 9" key="1">
    <citation type="submission" date="2018-11" db="EMBL/GenBank/DDBJ databases">
        <title>Genome sequence of Saitozyma podzolica DSM 27192.</title>
        <authorList>
            <person name="Aliyu H."/>
            <person name="Gorte O."/>
            <person name="Ochsenreither K."/>
        </authorList>
    </citation>
    <scope>NUCLEOTIDE SEQUENCE [LARGE SCALE GENOMIC DNA]</scope>
    <source>
        <strain evidence="8 9">DSM 27192</strain>
    </source>
</reference>
<organism evidence="8 9">
    <name type="scientific">Saitozyma podzolica</name>
    <dbReference type="NCBI Taxonomy" id="1890683"/>
    <lineage>
        <taxon>Eukaryota</taxon>
        <taxon>Fungi</taxon>
        <taxon>Dikarya</taxon>
        <taxon>Basidiomycota</taxon>
        <taxon>Agaricomycotina</taxon>
        <taxon>Tremellomycetes</taxon>
        <taxon>Tremellales</taxon>
        <taxon>Trimorphomycetaceae</taxon>
        <taxon>Saitozyma</taxon>
    </lineage>
</organism>
<evidence type="ECO:0000256" key="2">
    <source>
        <dbReference type="ARBA" id="ARBA00022816"/>
    </source>
</evidence>
<dbReference type="STRING" id="1890683.A0A427YLA2"/>
<keyword evidence="4 7" id="KW-0811">Translocation</keyword>
<dbReference type="Gene3D" id="1.20.190.50">
    <property type="match status" value="1"/>
</dbReference>
<keyword evidence="6 7" id="KW-0539">Nucleus</keyword>
<dbReference type="OrthoDB" id="3098at2759"/>
<dbReference type="GO" id="GO:0006406">
    <property type="term" value="P:mRNA export from nucleus"/>
    <property type="evidence" value="ECO:0007669"/>
    <property type="project" value="TreeGrafter"/>
</dbReference>
<evidence type="ECO:0000313" key="9">
    <source>
        <dbReference type="Proteomes" id="UP000279259"/>
    </source>
</evidence>
<comment type="caution">
    <text evidence="8">The sequence shown here is derived from an EMBL/GenBank/DDBJ whole genome shotgun (WGS) entry which is preliminary data.</text>
</comment>
<keyword evidence="9" id="KW-1185">Reference proteome</keyword>
<dbReference type="PANTHER" id="PTHR13003:SF2">
    <property type="entry name" value="NUCLEAR PORE COMPLEX PROTEIN NUP107"/>
    <property type="match status" value="1"/>
</dbReference>
<keyword evidence="2" id="KW-0509">mRNA transport</keyword>
<keyword evidence="3" id="KW-0653">Protein transport</keyword>
<dbReference type="GO" id="GO:0031080">
    <property type="term" value="C:nuclear pore outer ring"/>
    <property type="evidence" value="ECO:0007669"/>
    <property type="project" value="TreeGrafter"/>
</dbReference>
<evidence type="ECO:0000256" key="5">
    <source>
        <dbReference type="ARBA" id="ARBA00023132"/>
    </source>
</evidence>
<dbReference type="AlphaFoldDB" id="A0A427YLA2"/>
<evidence type="ECO:0000256" key="1">
    <source>
        <dbReference type="ARBA" id="ARBA00022448"/>
    </source>
</evidence>
<keyword evidence="1 7" id="KW-0813">Transport</keyword>
<dbReference type="PANTHER" id="PTHR13003">
    <property type="entry name" value="NUP107-RELATED"/>
    <property type="match status" value="1"/>
</dbReference>
<accession>A0A427YLA2</accession>
<evidence type="ECO:0000256" key="7">
    <source>
        <dbReference type="RuleBase" id="RU365072"/>
    </source>
</evidence>
<dbReference type="Gene3D" id="1.10.3450.20">
    <property type="match status" value="1"/>
</dbReference>
<comment type="subcellular location">
    <subcellularLocation>
        <location evidence="7">Nucleus</location>
        <location evidence="7">Nuclear pore complex</location>
    </subcellularLocation>
    <subcellularLocation>
        <location evidence="7">Nucleus membrane</location>
    </subcellularLocation>
</comment>
<evidence type="ECO:0000313" key="8">
    <source>
        <dbReference type="EMBL" id="RSH91827.1"/>
    </source>
</evidence>
<dbReference type="InterPro" id="IPR007252">
    <property type="entry name" value="Nup84/Nup107"/>
</dbReference>
<dbReference type="Pfam" id="PF04121">
    <property type="entry name" value="Nup84_Nup100"/>
    <property type="match status" value="1"/>
</dbReference>
<evidence type="ECO:0000256" key="4">
    <source>
        <dbReference type="ARBA" id="ARBA00023010"/>
    </source>
</evidence>
<sequence>MSTSSPSPYQSFAKILSSYHEQYAEPGPSSVQLDSPMRSDAVLDEEGGLLVALMSAIEETIRARPSSGSWDTAGEDQMTGEEQEALLLEHRTWQLLRAMYEWVFSSLLPSKALENAGPLSAEEALRGDAYIPPEDLAQLIVNEDEDLSLWATLVEHLQSRPLLNRPPPLEARHGYLPTTLRRAKAQHRTASMSTPGTGQTSLDPDFTLRDPQGPGLAGEDATYQGPLLETLWDLVRHGELDAAIRVCEQGGEPWRGASLMGGRRWTMGGLTKDSMGLTALEGNRARALWKKSCRAIAKNPVISSSERALYAALTSDLQTLLPSCSSWEDHLWAHVLSRVEARLEARWRDLGGFWEEESRALGNDEEDAQVRGGLEEVFASMAAVQKEDVASATRNPYYVAQRMIILGKANVLISQFADRLVGLEESVSPELVGPLVRFFAHLVLVLRSLGQSVPDTPANAILEAYLHILEREGNDHLVAMYAACLREGNGEDSYARFLRTMDPNATKEARMEALARAKTHNLDVAAIARETVRLILEEAFATIPALSSEQPDITSFATGLSERDVQLIRAIEWLTFVPDAARYALVKSNDVARYFLALGQANAAQALLKTLPPGVAQRDQDDEDPMEDVTEHEHFQELFAVFACHEVVQDVLGRQPKATATKLEQHNWRKSLLSAIERVQAVTVHLLTSDWLLFHIPDDTAIGTQRTTQRTKELGRIRQIFIPDLVLRLHTLLMSQRHLSPSLLQSALDLTKVVATEENHVYSEFFTWSGEPYRLVAYLDRVREASLAALESGSGSAFVVAR</sequence>
<dbReference type="GO" id="GO:0031965">
    <property type="term" value="C:nuclear membrane"/>
    <property type="evidence" value="ECO:0007669"/>
    <property type="project" value="UniProtKB-SubCell"/>
</dbReference>
<evidence type="ECO:0000256" key="3">
    <source>
        <dbReference type="ARBA" id="ARBA00022927"/>
    </source>
</evidence>
<gene>
    <name evidence="8" type="primary">NUP84</name>
    <name evidence="8" type="ORF">EHS25_009197</name>
</gene>
<dbReference type="EMBL" id="RSCD01000007">
    <property type="protein sequence ID" value="RSH91827.1"/>
    <property type="molecule type" value="Genomic_DNA"/>
</dbReference>
<comment type="subunit">
    <text evidence="7">Part of the nuclear pore complex (NPC).</text>
</comment>
<evidence type="ECO:0000256" key="6">
    <source>
        <dbReference type="ARBA" id="ARBA00023242"/>
    </source>
</evidence>
<proteinExistence type="inferred from homology"/>
<keyword evidence="5 7" id="KW-0906">Nuclear pore complex</keyword>
<keyword evidence="7" id="KW-0472">Membrane</keyword>